<dbReference type="RefSeq" id="WP_103073748.1">
    <property type="nucleotide sequence ID" value="NZ_NPZB01000001.1"/>
</dbReference>
<reference evidence="2 3" key="1">
    <citation type="submission" date="2017-08" db="EMBL/GenBank/DDBJ databases">
        <title>Lysobacter sylvestris genome.</title>
        <authorList>
            <person name="Zhang D.-C."/>
            <person name="Albuquerque L."/>
            <person name="Franca L."/>
            <person name="Froufe H.J.C."/>
            <person name="Barroso C."/>
            <person name="Egas C."/>
            <person name="Da Costa M."/>
            <person name="Margesin R."/>
        </authorList>
    </citation>
    <scope>NUCLEOTIDE SEQUENCE [LARGE SCALE GENOMIC DNA]</scope>
    <source>
        <strain evidence="2 3">AM20-91</strain>
    </source>
</reference>
<dbReference type="SUPFAM" id="SSF54637">
    <property type="entry name" value="Thioesterase/thiol ester dehydrase-isomerase"/>
    <property type="match status" value="1"/>
</dbReference>
<evidence type="ECO:0000313" key="3">
    <source>
        <dbReference type="Proteomes" id="UP000236220"/>
    </source>
</evidence>
<dbReference type="GO" id="GO:0016829">
    <property type="term" value="F:lyase activity"/>
    <property type="evidence" value="ECO:0007669"/>
    <property type="project" value="UniProtKB-KW"/>
</dbReference>
<dbReference type="EMBL" id="NPZB01000001">
    <property type="protein sequence ID" value="PNS08583.1"/>
    <property type="molecule type" value="Genomic_DNA"/>
</dbReference>
<evidence type="ECO:0000259" key="1">
    <source>
        <dbReference type="Pfam" id="PF22818"/>
    </source>
</evidence>
<feature type="domain" description="ApeI dehydratase-like" evidence="1">
    <location>
        <begin position="2"/>
        <end position="88"/>
    </location>
</feature>
<dbReference type="Pfam" id="PF22818">
    <property type="entry name" value="ApeI-like"/>
    <property type="match status" value="1"/>
</dbReference>
<comment type="caution">
    <text evidence="2">The sequence shown here is derived from an EMBL/GenBank/DDBJ whole genome shotgun (WGS) entry which is preliminary data.</text>
</comment>
<accession>A0A2K1Q0N0</accession>
<dbReference type="Gene3D" id="3.10.129.10">
    <property type="entry name" value="Hotdog Thioesterase"/>
    <property type="match status" value="1"/>
</dbReference>
<dbReference type="Proteomes" id="UP000236220">
    <property type="component" value="Unassembled WGS sequence"/>
</dbReference>
<protein>
    <submittedName>
        <fullName evidence="2">FabA-like protein</fullName>
    </submittedName>
</protein>
<dbReference type="InterPro" id="IPR029069">
    <property type="entry name" value="HotDog_dom_sf"/>
</dbReference>
<proteinExistence type="predicted"/>
<dbReference type="AlphaFoldDB" id="A0A2K1Q0N0"/>
<dbReference type="InterPro" id="IPR054545">
    <property type="entry name" value="ApeI-like"/>
</dbReference>
<keyword evidence="3" id="KW-1185">Reference proteome</keyword>
<organism evidence="2 3">
    <name type="scientific">Solilutibacter silvestris</name>
    <dbReference type="NCBI Taxonomy" id="1645665"/>
    <lineage>
        <taxon>Bacteria</taxon>
        <taxon>Pseudomonadati</taxon>
        <taxon>Pseudomonadota</taxon>
        <taxon>Gammaproteobacteria</taxon>
        <taxon>Lysobacterales</taxon>
        <taxon>Lysobacteraceae</taxon>
        <taxon>Solilutibacter</taxon>
    </lineage>
</organism>
<evidence type="ECO:0000313" key="2">
    <source>
        <dbReference type="EMBL" id="PNS08583.1"/>
    </source>
</evidence>
<dbReference type="OrthoDB" id="9812842at2"/>
<gene>
    <name evidence="2" type="ORF">Lysil_0212</name>
</gene>
<name>A0A2K1Q0N0_9GAMM</name>
<sequence length="93" mass="10120">MKFRIAGDHPALPGHFPGRPIVPGVVILDHVQQAIERDHGAFAAPIKLAQVKFLQPLLPEQEAEIVLEPSARGWKFRVQRGDTLIASGDIAPA</sequence>